<evidence type="ECO:0000313" key="1">
    <source>
        <dbReference type="EMBL" id="RVW03160.1"/>
    </source>
</evidence>
<gene>
    <name evidence="1" type="ORF">EGT50_09885</name>
</gene>
<dbReference type="Proteomes" id="UP000283479">
    <property type="component" value="Unassembled WGS sequence"/>
</dbReference>
<sequence>MTTSIPFAPGAVRQFLLSRPEFTDLVPGTSISTRNVPDPISGPYVTLAAPGNVGVDPMLRKPLVQINAWAPKIEILGGTTDPEELAWDIAAMAGQLVGRARAIEFRGSAWSGRWVDGPITMVDTQRGIDFPLFRAVARVELKMRAPRQ</sequence>
<keyword evidence="2" id="KW-1185">Reference proteome</keyword>
<proteinExistence type="predicted"/>
<protein>
    <recommendedName>
        <fullName evidence="3">Tail terminator</fullName>
    </recommendedName>
</protein>
<evidence type="ECO:0008006" key="3">
    <source>
        <dbReference type="Google" id="ProtNLM"/>
    </source>
</evidence>
<reference evidence="1 2" key="1">
    <citation type="submission" date="2018-11" db="EMBL/GenBank/DDBJ databases">
        <title>Rhodococcus spongicola sp. nov. and Rhodococcus xishaensis sp. nov. from marine sponges.</title>
        <authorList>
            <person name="Li L."/>
            <person name="Lin H.W."/>
        </authorList>
    </citation>
    <scope>NUCLEOTIDE SEQUENCE [LARGE SCALE GENOMIC DNA]</scope>
    <source>
        <strain evidence="1 2">LHW51113</strain>
    </source>
</reference>
<name>A0A3S3AL07_9NOCA</name>
<organism evidence="1 2">
    <name type="scientific">Rhodococcus xishaensis</name>
    <dbReference type="NCBI Taxonomy" id="2487364"/>
    <lineage>
        <taxon>Bacteria</taxon>
        <taxon>Bacillati</taxon>
        <taxon>Actinomycetota</taxon>
        <taxon>Actinomycetes</taxon>
        <taxon>Mycobacteriales</taxon>
        <taxon>Nocardiaceae</taxon>
        <taxon>Rhodococcus</taxon>
    </lineage>
</organism>
<dbReference type="EMBL" id="RKLO01000003">
    <property type="protein sequence ID" value="RVW03160.1"/>
    <property type="molecule type" value="Genomic_DNA"/>
</dbReference>
<evidence type="ECO:0000313" key="2">
    <source>
        <dbReference type="Proteomes" id="UP000283479"/>
    </source>
</evidence>
<accession>A0A3S3AL07</accession>
<comment type="caution">
    <text evidence="1">The sequence shown here is derived from an EMBL/GenBank/DDBJ whole genome shotgun (WGS) entry which is preliminary data.</text>
</comment>
<dbReference type="AlphaFoldDB" id="A0A3S3AL07"/>
<dbReference type="OrthoDB" id="4407453at2"/>